<keyword evidence="2" id="KW-1185">Reference proteome</keyword>
<dbReference type="KEGG" id="mbai:MB901379_04781"/>
<dbReference type="EMBL" id="LR130759">
    <property type="protein sequence ID" value="VDM91164.1"/>
    <property type="molecule type" value="Genomic_DNA"/>
</dbReference>
<evidence type="ECO:0000313" key="1">
    <source>
        <dbReference type="EMBL" id="VDM91164.1"/>
    </source>
</evidence>
<gene>
    <name evidence="1" type="ORF">MB901379_04781</name>
</gene>
<organism evidence="1 2">
    <name type="scientific">Mycobacterium basiliense</name>
    <dbReference type="NCBI Taxonomy" id="2094119"/>
    <lineage>
        <taxon>Bacteria</taxon>
        <taxon>Bacillati</taxon>
        <taxon>Actinomycetota</taxon>
        <taxon>Actinomycetes</taxon>
        <taxon>Mycobacteriales</taxon>
        <taxon>Mycobacteriaceae</taxon>
        <taxon>Mycobacterium</taxon>
    </lineage>
</organism>
<protein>
    <submittedName>
        <fullName evidence="1">Uncharacterized protein</fullName>
    </submittedName>
</protein>
<reference evidence="2" key="1">
    <citation type="submission" date="2018-02" db="EMBL/GenBank/DDBJ databases">
        <authorList>
            <person name="Seth-Smith MB H."/>
            <person name="Seth-Smith H."/>
        </authorList>
    </citation>
    <scope>NUCLEOTIDE SEQUENCE [LARGE SCALE GENOMIC DNA]</scope>
</reference>
<dbReference type="Proteomes" id="UP000269998">
    <property type="component" value="Chromosome"/>
</dbReference>
<sequence>MNSATSDRIDSILLPAYSDEALEGAGGMGVAAITILNPTAK</sequence>
<proteinExistence type="predicted"/>
<name>A0A447GKY6_9MYCO</name>
<accession>A0A447GKY6</accession>
<dbReference type="RefSeq" id="WP_269462773.1">
    <property type="nucleotide sequence ID" value="NZ_CBCSKE010000035.1"/>
</dbReference>
<evidence type="ECO:0000313" key="2">
    <source>
        <dbReference type="Proteomes" id="UP000269998"/>
    </source>
</evidence>
<dbReference type="AlphaFoldDB" id="A0A447GKY6"/>